<evidence type="ECO:0000313" key="4">
    <source>
        <dbReference type="EMBL" id="ABA99769.1"/>
    </source>
</evidence>
<feature type="compositionally biased region" description="Basic and acidic residues" evidence="1">
    <location>
        <begin position="329"/>
        <end position="338"/>
    </location>
</feature>
<dbReference type="InterPro" id="IPR007321">
    <property type="entry name" value="Transposase_28"/>
</dbReference>
<dbReference type="EMBL" id="DP000011">
    <property type="protein sequence ID" value="ABA99769.1"/>
    <property type="molecule type" value="Genomic_DNA"/>
</dbReference>
<accession>Q2QMM4</accession>
<dbReference type="PANTHER" id="PTHR33026">
    <property type="entry name" value="OS06G0360600 PROTEIN"/>
    <property type="match status" value="1"/>
</dbReference>
<name>Q2QMM4_ORYSJ</name>
<evidence type="ECO:0000256" key="2">
    <source>
        <dbReference type="SAM" id="Phobius"/>
    </source>
</evidence>
<gene>
    <name evidence="4" type="ordered locus">LOC_Os12g40670</name>
</gene>
<organism evidence="4">
    <name type="scientific">Oryza sativa subsp. japonica</name>
    <name type="common">Rice</name>
    <dbReference type="NCBI Taxonomy" id="39947"/>
    <lineage>
        <taxon>Eukaryota</taxon>
        <taxon>Viridiplantae</taxon>
        <taxon>Streptophyta</taxon>
        <taxon>Embryophyta</taxon>
        <taxon>Tracheophyta</taxon>
        <taxon>Spermatophyta</taxon>
        <taxon>Magnoliopsida</taxon>
        <taxon>Liliopsida</taxon>
        <taxon>Poales</taxon>
        <taxon>Poaceae</taxon>
        <taxon>BOP clade</taxon>
        <taxon>Oryzoideae</taxon>
        <taxon>Oryzeae</taxon>
        <taxon>Oryzinae</taxon>
        <taxon>Oryza</taxon>
        <taxon>Oryza sativa</taxon>
    </lineage>
</organism>
<keyword evidence="2" id="KW-0472">Membrane</keyword>
<reference evidence="4" key="2">
    <citation type="submission" date="2005-04" db="EMBL/GenBank/DDBJ databases">
        <authorList>
            <person name="Buell C.R."/>
            <person name="Wing R.A."/>
            <person name="McCombie W.A."/>
            <person name="Ouyang S."/>
        </authorList>
    </citation>
    <scope>NUCLEOTIDE SEQUENCE</scope>
</reference>
<feature type="compositionally biased region" description="Low complexity" evidence="1">
    <location>
        <begin position="427"/>
        <end position="436"/>
    </location>
</feature>
<proteinExistence type="predicted"/>
<dbReference type="PANTHER" id="PTHR33026:SF7">
    <property type="entry name" value="OS03G0100275 PROTEIN"/>
    <property type="match status" value="1"/>
</dbReference>
<keyword evidence="2" id="KW-1133">Transmembrane helix</keyword>
<feature type="transmembrane region" description="Helical" evidence="2">
    <location>
        <begin position="57"/>
        <end position="79"/>
    </location>
</feature>
<feature type="compositionally biased region" description="Low complexity" evidence="1">
    <location>
        <begin position="368"/>
        <end position="381"/>
    </location>
</feature>
<evidence type="ECO:0000256" key="1">
    <source>
        <dbReference type="SAM" id="MobiDB-lite"/>
    </source>
</evidence>
<sequence length="540" mass="58277">MARGSAPLDGSVLPPSRIVSERQAGLPRRFMPESATGREVVALGEGRPAPHYPGRSVFFLSFAMAGLVPPFSIFFMDILEFYDLQMAHLTPNAIMTLAIFAHLCEMFIGVRPSLRLFRWFFTVQPVSPPTVVGGCYFQPRGQKSDWFYTPLAEEARLRLPSQPPAQASSWRATVALGDGYDAVLDRLAGLRSQGLTGAMVFGDYLRRRIAPLQRRARGAWEYTGPEDYMRTHQGRKWDWDPEDFRMVVQRVLNLSSMEASLIPQGVLPLCCDPERAKILTIMQVVGVSGERAPRGHDGAGGSRRGEQSTPGGGRASGPRDGGPGGSRPADARGKRKQEGTPPPSPPRGGGAAEEAAREEARLRRAGESVRVAEAARARQAAYQTPDSTPPEATTTSEATHDEAAGVPLGPDPSGDAWDKPGSGGTPESGTSIGGPSRAAPTPRGLSPRPSAAPLSAEPFLQALAAANSMVLDGLSAQMEALQAERAELDAAWARVEEGRRLWTPVFITGINRVNSTISLDQVVWYTRIHSWNTKCTYTSV</sequence>
<reference evidence="4" key="3">
    <citation type="submission" date="2006-01" db="EMBL/GenBank/DDBJ databases">
        <authorList>
            <person name="Buell R."/>
        </authorList>
    </citation>
    <scope>NUCLEOTIDE SEQUENCE</scope>
</reference>
<feature type="domain" description="Transposase (putative) gypsy type" evidence="3">
    <location>
        <begin position="57"/>
        <end position="124"/>
    </location>
</feature>
<feature type="transmembrane region" description="Helical" evidence="2">
    <location>
        <begin position="91"/>
        <end position="110"/>
    </location>
</feature>
<dbReference type="AlphaFoldDB" id="Q2QMM4"/>
<protein>
    <submittedName>
        <fullName evidence="4">Retrotransposon protein, putative, unclassified</fullName>
    </submittedName>
</protein>
<dbReference type="Pfam" id="PF04195">
    <property type="entry name" value="Transposase_28"/>
    <property type="match status" value="1"/>
</dbReference>
<reference evidence="4" key="1">
    <citation type="journal article" date="2005" name="BMC Biol.">
        <title>The sequence of rice chromosomes 11 and 12, rich in disease resistance genes and recent gene duplications.</title>
        <authorList>
            <consortium name="The rice chromosomes 11 and 12 sequencing consortia"/>
        </authorList>
    </citation>
    <scope>NUCLEOTIDE SEQUENCE [LARGE SCALE GENOMIC DNA]</scope>
</reference>
<evidence type="ECO:0000259" key="3">
    <source>
        <dbReference type="Pfam" id="PF04195"/>
    </source>
</evidence>
<feature type="compositionally biased region" description="Basic and acidic residues" evidence="1">
    <location>
        <begin position="354"/>
        <end position="367"/>
    </location>
</feature>
<feature type="region of interest" description="Disordered" evidence="1">
    <location>
        <begin position="289"/>
        <end position="453"/>
    </location>
</feature>
<feature type="compositionally biased region" description="Gly residues" evidence="1">
    <location>
        <begin position="310"/>
        <end position="325"/>
    </location>
</feature>
<keyword evidence="2" id="KW-0812">Transmembrane</keyword>